<dbReference type="SUPFAM" id="SSF53850">
    <property type="entry name" value="Periplasmic binding protein-like II"/>
    <property type="match status" value="1"/>
</dbReference>
<dbReference type="AlphaFoldDB" id="A0A3G4VG02"/>
<proteinExistence type="inferred from homology"/>
<dbReference type="GO" id="GO:0043565">
    <property type="term" value="F:sequence-specific DNA binding"/>
    <property type="evidence" value="ECO:0007669"/>
    <property type="project" value="TreeGrafter"/>
</dbReference>
<dbReference type="PANTHER" id="PTHR30537">
    <property type="entry name" value="HTH-TYPE TRANSCRIPTIONAL REGULATOR"/>
    <property type="match status" value="1"/>
</dbReference>
<accession>A0A3G4VG02</accession>
<dbReference type="RefSeq" id="WP_124942202.1">
    <property type="nucleotide sequence ID" value="NZ_CP033578.1"/>
</dbReference>
<name>A0A3G4VG02_9VIBR</name>
<evidence type="ECO:0000256" key="4">
    <source>
        <dbReference type="ARBA" id="ARBA00023163"/>
    </source>
</evidence>
<dbReference type="InterPro" id="IPR036390">
    <property type="entry name" value="WH_DNA-bd_sf"/>
</dbReference>
<dbReference type="EMBL" id="CP033578">
    <property type="protein sequence ID" value="AYV23129.1"/>
    <property type="molecule type" value="Genomic_DNA"/>
</dbReference>
<evidence type="ECO:0000256" key="3">
    <source>
        <dbReference type="ARBA" id="ARBA00023125"/>
    </source>
</evidence>
<dbReference type="CDD" id="cd08422">
    <property type="entry name" value="PBP2_CrgA_like"/>
    <property type="match status" value="1"/>
</dbReference>
<evidence type="ECO:0000256" key="2">
    <source>
        <dbReference type="ARBA" id="ARBA00023015"/>
    </source>
</evidence>
<dbReference type="PROSITE" id="PS50931">
    <property type="entry name" value="HTH_LYSR"/>
    <property type="match status" value="1"/>
</dbReference>
<dbReference type="InterPro" id="IPR036388">
    <property type="entry name" value="WH-like_DNA-bd_sf"/>
</dbReference>
<dbReference type="Pfam" id="PF00126">
    <property type="entry name" value="HTH_1"/>
    <property type="match status" value="1"/>
</dbReference>
<evidence type="ECO:0000313" key="6">
    <source>
        <dbReference type="EMBL" id="AYV23129.1"/>
    </source>
</evidence>
<dbReference type="SUPFAM" id="SSF46785">
    <property type="entry name" value="Winged helix' DNA-binding domain"/>
    <property type="match status" value="1"/>
</dbReference>
<feature type="domain" description="HTH lysR-type" evidence="5">
    <location>
        <begin position="1"/>
        <end position="59"/>
    </location>
</feature>
<dbReference type="InterPro" id="IPR058163">
    <property type="entry name" value="LysR-type_TF_proteobact-type"/>
</dbReference>
<keyword evidence="3" id="KW-0238">DNA-binding</keyword>
<dbReference type="GO" id="GO:0006351">
    <property type="term" value="P:DNA-templated transcription"/>
    <property type="evidence" value="ECO:0007669"/>
    <property type="project" value="TreeGrafter"/>
</dbReference>
<comment type="similarity">
    <text evidence="1">Belongs to the LysR transcriptional regulatory family.</text>
</comment>
<dbReference type="FunFam" id="1.10.10.10:FF:000001">
    <property type="entry name" value="LysR family transcriptional regulator"/>
    <property type="match status" value="1"/>
</dbReference>
<evidence type="ECO:0000259" key="5">
    <source>
        <dbReference type="PROSITE" id="PS50931"/>
    </source>
</evidence>
<dbReference type="Proteomes" id="UP000279760">
    <property type="component" value="Chromosome 2"/>
</dbReference>
<reference evidence="6 7" key="1">
    <citation type="submission" date="2018-11" db="EMBL/GenBank/DDBJ databases">
        <title>Complete Genome Sequence of Vbrio mediterranei 117-T6: a Potential Pathogen Bacteria Isolated from the Conchocelis of Pyropia.</title>
        <authorList>
            <person name="Liu Q."/>
        </authorList>
    </citation>
    <scope>NUCLEOTIDE SEQUENCE [LARGE SCALE GENOMIC DNA]</scope>
    <source>
        <strain evidence="6 7">117-T6</strain>
    </source>
</reference>
<evidence type="ECO:0000256" key="1">
    <source>
        <dbReference type="ARBA" id="ARBA00009437"/>
    </source>
</evidence>
<dbReference type="GO" id="GO:0003700">
    <property type="term" value="F:DNA-binding transcription factor activity"/>
    <property type="evidence" value="ECO:0007669"/>
    <property type="project" value="InterPro"/>
</dbReference>
<dbReference type="InterPro" id="IPR005119">
    <property type="entry name" value="LysR_subst-bd"/>
</dbReference>
<dbReference type="Gene3D" id="3.40.190.290">
    <property type="match status" value="1"/>
</dbReference>
<protein>
    <submittedName>
        <fullName evidence="6">LysR family transcriptional regulator</fullName>
    </submittedName>
</protein>
<keyword evidence="2" id="KW-0805">Transcription regulation</keyword>
<dbReference type="InterPro" id="IPR000847">
    <property type="entry name" value="LysR_HTH_N"/>
</dbReference>
<sequence length="299" mass="33406">MDRLTAMRSFVEVAHCASFTKAAERLGLSRLQVSRHVNEVEQWLEQRLLHRTTRKVSLTTAGEQALTRCESILHETSQLELSSQPQTPYLSGTVRVAAPIGLTQNILLDAVEQFTEQHPNVVIQLFASDSFAELVDERIDIALRYTNKPADNLIARKLMSIDSLICASKNYIEKHGEPTRFDDLSNHNCFLHLERTSWEGVKGGETVSVNVSGNITANDLGVLVKAAQRDKGIVLLPCDLANPLIESGSLTPILKDYAIPISTLWAVYLSRSYQLPIVRQFIDFLADFWSNDIKADTSN</sequence>
<evidence type="ECO:0000313" key="7">
    <source>
        <dbReference type="Proteomes" id="UP000279760"/>
    </source>
</evidence>
<dbReference type="Pfam" id="PF03466">
    <property type="entry name" value="LysR_substrate"/>
    <property type="match status" value="1"/>
</dbReference>
<gene>
    <name evidence="6" type="ORF">ECB94_17635</name>
</gene>
<dbReference type="Gene3D" id="1.10.10.10">
    <property type="entry name" value="Winged helix-like DNA-binding domain superfamily/Winged helix DNA-binding domain"/>
    <property type="match status" value="1"/>
</dbReference>
<organism evidence="6 7">
    <name type="scientific">Vibrio mediterranei</name>
    <dbReference type="NCBI Taxonomy" id="689"/>
    <lineage>
        <taxon>Bacteria</taxon>
        <taxon>Pseudomonadati</taxon>
        <taxon>Pseudomonadota</taxon>
        <taxon>Gammaproteobacteria</taxon>
        <taxon>Vibrionales</taxon>
        <taxon>Vibrionaceae</taxon>
        <taxon>Vibrio</taxon>
    </lineage>
</organism>
<keyword evidence="4" id="KW-0804">Transcription</keyword>
<dbReference type="PANTHER" id="PTHR30537:SF35">
    <property type="entry name" value="TRANSCRIPTIONAL REGULATORY PROTEIN"/>
    <property type="match status" value="1"/>
</dbReference>